<keyword evidence="1" id="KW-0732">Signal</keyword>
<sequence>MLSKRLASTTAIGLLLVAGATACGDNDKPAAADKAAAGKAAAAPGLDTEKLTAEEIQKQAKDALAGATSVKVVGTVNKDADQIAVDLAVDTKGLCKGTLSLPGTGKFELLGDGKQVYLKPDTAFLTSVTEGKNPQAVELLKGRWIGGAQDDPEMKELTTACNLKELTKTFGAGDDSKATNITKGSAGTVNGAKTFSVKSKNSSGGEVTLHVATEGKPYPLRIEKSGKDGGQMDFTDIDKALTVQAPPADQVIDYSLFKDKVQAA</sequence>
<protein>
    <recommendedName>
        <fullName evidence="4">Lipoprotein</fullName>
    </recommendedName>
</protein>
<accession>A0ABZ1U3F0</accession>
<dbReference type="EMBL" id="CP108110">
    <property type="protein sequence ID" value="WUQ85359.1"/>
    <property type="molecule type" value="Genomic_DNA"/>
</dbReference>
<name>A0ABZ1U3F0_9ACTN</name>
<evidence type="ECO:0000313" key="2">
    <source>
        <dbReference type="EMBL" id="WUQ85359.1"/>
    </source>
</evidence>
<keyword evidence="3" id="KW-1185">Reference proteome</keyword>
<evidence type="ECO:0008006" key="4">
    <source>
        <dbReference type="Google" id="ProtNLM"/>
    </source>
</evidence>
<organism evidence="2 3">
    <name type="scientific">Kitasatospora purpeofusca</name>
    <dbReference type="NCBI Taxonomy" id="67352"/>
    <lineage>
        <taxon>Bacteria</taxon>
        <taxon>Bacillati</taxon>
        <taxon>Actinomycetota</taxon>
        <taxon>Actinomycetes</taxon>
        <taxon>Kitasatosporales</taxon>
        <taxon>Streptomycetaceae</taxon>
        <taxon>Kitasatospora</taxon>
    </lineage>
</organism>
<evidence type="ECO:0000256" key="1">
    <source>
        <dbReference type="SAM" id="SignalP"/>
    </source>
</evidence>
<dbReference type="Proteomes" id="UP001432222">
    <property type="component" value="Chromosome"/>
</dbReference>
<dbReference type="Gene3D" id="2.50.20.20">
    <property type="match status" value="1"/>
</dbReference>
<dbReference type="PROSITE" id="PS51257">
    <property type="entry name" value="PROKAR_LIPOPROTEIN"/>
    <property type="match status" value="1"/>
</dbReference>
<proteinExistence type="predicted"/>
<reference evidence="2" key="1">
    <citation type="submission" date="2022-10" db="EMBL/GenBank/DDBJ databases">
        <title>The complete genomes of actinobacterial strains from the NBC collection.</title>
        <authorList>
            <person name="Joergensen T.S."/>
            <person name="Alvarez Arevalo M."/>
            <person name="Sterndorff E.B."/>
            <person name="Faurdal D."/>
            <person name="Vuksanovic O."/>
            <person name="Mourched A.-S."/>
            <person name="Charusanti P."/>
            <person name="Shaw S."/>
            <person name="Blin K."/>
            <person name="Weber T."/>
        </authorList>
    </citation>
    <scope>NUCLEOTIDE SEQUENCE</scope>
    <source>
        <strain evidence="2">NBC_00222</strain>
    </source>
</reference>
<feature type="chain" id="PRO_5046684945" description="Lipoprotein" evidence="1">
    <location>
        <begin position="23"/>
        <end position="264"/>
    </location>
</feature>
<gene>
    <name evidence="2" type="ORF">OHA16_21775</name>
</gene>
<dbReference type="RefSeq" id="WP_328956134.1">
    <property type="nucleotide sequence ID" value="NZ_CP108110.1"/>
</dbReference>
<feature type="signal peptide" evidence="1">
    <location>
        <begin position="1"/>
        <end position="22"/>
    </location>
</feature>
<evidence type="ECO:0000313" key="3">
    <source>
        <dbReference type="Proteomes" id="UP001432222"/>
    </source>
</evidence>